<keyword evidence="12" id="KW-0902">Two-component regulatory system</keyword>
<keyword evidence="4" id="KW-1003">Cell membrane</keyword>
<dbReference type="SMART" id="SM00388">
    <property type="entry name" value="HisKA"/>
    <property type="match status" value="1"/>
</dbReference>
<feature type="region of interest" description="Disordered" evidence="16">
    <location>
        <begin position="819"/>
        <end position="987"/>
    </location>
</feature>
<dbReference type="InterPro" id="IPR003594">
    <property type="entry name" value="HATPase_dom"/>
</dbReference>
<keyword evidence="10" id="KW-0067">ATP-binding</keyword>
<dbReference type="CDD" id="cd16922">
    <property type="entry name" value="HATPase_EvgS-ArcB-TorS-like"/>
    <property type="match status" value="1"/>
</dbReference>
<evidence type="ECO:0000256" key="2">
    <source>
        <dbReference type="ARBA" id="ARBA00004651"/>
    </source>
</evidence>
<keyword evidence="8" id="KW-0547">Nucleotide-binding</keyword>
<feature type="transmembrane region" description="Helical" evidence="17">
    <location>
        <begin position="229"/>
        <end position="250"/>
    </location>
</feature>
<reference evidence="20 21" key="1">
    <citation type="submission" date="2024-09" db="EMBL/GenBank/DDBJ databases">
        <title>Chromosome-scale assembly of Riccia sorocarpa.</title>
        <authorList>
            <person name="Paukszto L."/>
        </authorList>
    </citation>
    <scope>NUCLEOTIDE SEQUENCE [LARGE SCALE GENOMIC DNA]</scope>
    <source>
        <strain evidence="20">LP-2024</strain>
        <tissue evidence="20">Aerial parts of the thallus</tissue>
    </source>
</reference>
<keyword evidence="9" id="KW-0418">Kinase</keyword>
<dbReference type="SUPFAM" id="SSF52172">
    <property type="entry name" value="CheY-like"/>
    <property type="match status" value="1"/>
</dbReference>
<feature type="compositionally biased region" description="Basic and acidic residues" evidence="16">
    <location>
        <begin position="867"/>
        <end position="889"/>
    </location>
</feature>
<dbReference type="CDD" id="cd00082">
    <property type="entry name" value="HisKA"/>
    <property type="match status" value="1"/>
</dbReference>
<evidence type="ECO:0000256" key="14">
    <source>
        <dbReference type="PROSITE-ProRule" id="PRU00169"/>
    </source>
</evidence>
<dbReference type="InterPro" id="IPR001789">
    <property type="entry name" value="Sig_transdc_resp-reg_receiver"/>
</dbReference>
<dbReference type="SMART" id="SM00387">
    <property type="entry name" value="HATPase_c"/>
    <property type="match status" value="1"/>
</dbReference>
<feature type="region of interest" description="Disordered" evidence="16">
    <location>
        <begin position="1023"/>
        <end position="1056"/>
    </location>
</feature>
<feature type="coiled-coil region" evidence="15">
    <location>
        <begin position="448"/>
        <end position="500"/>
    </location>
</feature>
<dbReference type="PROSITE" id="PS50110">
    <property type="entry name" value="RESPONSE_REGULATORY"/>
    <property type="match status" value="1"/>
</dbReference>
<evidence type="ECO:0000313" key="20">
    <source>
        <dbReference type="EMBL" id="KAL3676497.1"/>
    </source>
</evidence>
<evidence type="ECO:0000256" key="12">
    <source>
        <dbReference type="ARBA" id="ARBA00023012"/>
    </source>
</evidence>
<dbReference type="InterPro" id="IPR007895">
    <property type="entry name" value="MASE1"/>
</dbReference>
<dbReference type="PROSITE" id="PS50109">
    <property type="entry name" value="HIS_KIN"/>
    <property type="match status" value="1"/>
</dbReference>
<feature type="compositionally biased region" description="Polar residues" evidence="16">
    <location>
        <begin position="938"/>
        <end position="947"/>
    </location>
</feature>
<feature type="transmembrane region" description="Helical" evidence="17">
    <location>
        <begin position="271"/>
        <end position="300"/>
    </location>
</feature>
<feature type="compositionally biased region" description="Basic and acidic residues" evidence="16">
    <location>
        <begin position="644"/>
        <end position="663"/>
    </location>
</feature>
<dbReference type="Pfam" id="PF00072">
    <property type="entry name" value="Response_reg"/>
    <property type="match status" value="1"/>
</dbReference>
<dbReference type="GO" id="GO:0004673">
    <property type="term" value="F:protein histidine kinase activity"/>
    <property type="evidence" value="ECO:0007669"/>
    <property type="project" value="UniProtKB-EC"/>
</dbReference>
<dbReference type="Pfam" id="PF05231">
    <property type="entry name" value="MASE1"/>
    <property type="match status" value="1"/>
</dbReference>
<dbReference type="InterPro" id="IPR036890">
    <property type="entry name" value="HATPase_C_sf"/>
</dbReference>
<feature type="domain" description="Response regulatory" evidence="19">
    <location>
        <begin position="1063"/>
        <end position="1184"/>
    </location>
</feature>
<dbReference type="SUPFAM" id="SSF47384">
    <property type="entry name" value="Homodimeric domain of signal transducing histidine kinase"/>
    <property type="match status" value="1"/>
</dbReference>
<dbReference type="GO" id="GO:0005886">
    <property type="term" value="C:plasma membrane"/>
    <property type="evidence" value="ECO:0007669"/>
    <property type="project" value="UniProtKB-SubCell"/>
</dbReference>
<evidence type="ECO:0000256" key="9">
    <source>
        <dbReference type="ARBA" id="ARBA00022777"/>
    </source>
</evidence>
<keyword evidence="15" id="KW-0175">Coiled coil</keyword>
<dbReference type="PANTHER" id="PTHR45530">
    <property type="entry name" value="SENSORY TRANSDUCTION HISTIDINE KINASE"/>
    <property type="match status" value="1"/>
</dbReference>
<dbReference type="Gene3D" id="3.40.50.2300">
    <property type="match status" value="1"/>
</dbReference>
<evidence type="ECO:0000256" key="11">
    <source>
        <dbReference type="ARBA" id="ARBA00022989"/>
    </source>
</evidence>
<feature type="domain" description="Histidine kinase" evidence="18">
    <location>
        <begin position="507"/>
        <end position="793"/>
    </location>
</feature>
<dbReference type="InterPro" id="IPR036097">
    <property type="entry name" value="HisK_dim/P_sf"/>
</dbReference>
<dbReference type="AlphaFoldDB" id="A0ABD3GD43"/>
<evidence type="ECO:0000259" key="18">
    <source>
        <dbReference type="PROSITE" id="PS50109"/>
    </source>
</evidence>
<feature type="region of interest" description="Disordered" evidence="16">
    <location>
        <begin position="644"/>
        <end position="672"/>
    </location>
</feature>
<name>A0ABD3GD43_9MARC</name>
<comment type="subcellular location">
    <subcellularLocation>
        <location evidence="2">Cell membrane</location>
        <topology evidence="2">Multi-pass membrane protein</topology>
    </subcellularLocation>
</comment>
<feature type="transmembrane region" description="Helical" evidence="17">
    <location>
        <begin position="141"/>
        <end position="161"/>
    </location>
</feature>
<dbReference type="PANTHER" id="PTHR45530:SF3">
    <property type="entry name" value="TWO-COMPONENT SYSTEM NARL FAMILY SENSOR HISTIDINE KINASE BARA"/>
    <property type="match status" value="1"/>
</dbReference>
<evidence type="ECO:0000256" key="17">
    <source>
        <dbReference type="SAM" id="Phobius"/>
    </source>
</evidence>
<evidence type="ECO:0000313" key="21">
    <source>
        <dbReference type="Proteomes" id="UP001633002"/>
    </source>
</evidence>
<dbReference type="GO" id="GO:0005524">
    <property type="term" value="F:ATP binding"/>
    <property type="evidence" value="ECO:0007669"/>
    <property type="project" value="UniProtKB-KW"/>
</dbReference>
<evidence type="ECO:0000256" key="15">
    <source>
        <dbReference type="SAM" id="Coils"/>
    </source>
</evidence>
<keyword evidence="11 17" id="KW-1133">Transmembrane helix</keyword>
<comment type="caution">
    <text evidence="20">The sequence shown here is derived from an EMBL/GenBank/DDBJ whole genome shotgun (WGS) entry which is preliminary data.</text>
</comment>
<feature type="transmembrane region" description="Helical" evidence="17">
    <location>
        <begin position="200"/>
        <end position="223"/>
    </location>
</feature>
<dbReference type="Pfam" id="PF00512">
    <property type="entry name" value="HisKA"/>
    <property type="match status" value="1"/>
</dbReference>
<keyword evidence="7 17" id="KW-0812">Transmembrane</keyword>
<feature type="transmembrane region" description="Helical" evidence="17">
    <location>
        <begin position="344"/>
        <end position="363"/>
    </location>
</feature>
<dbReference type="CDD" id="cd17546">
    <property type="entry name" value="REC_hyHK_CKI1_RcsC-like"/>
    <property type="match status" value="1"/>
</dbReference>
<evidence type="ECO:0000256" key="8">
    <source>
        <dbReference type="ARBA" id="ARBA00022741"/>
    </source>
</evidence>
<feature type="transmembrane region" description="Helical" evidence="17">
    <location>
        <begin position="430"/>
        <end position="452"/>
    </location>
</feature>
<evidence type="ECO:0000256" key="13">
    <source>
        <dbReference type="ARBA" id="ARBA00023136"/>
    </source>
</evidence>
<comment type="catalytic activity">
    <reaction evidence="1">
        <text>ATP + protein L-histidine = ADP + protein N-phospho-L-histidine.</text>
        <dbReference type="EC" id="2.7.13.3"/>
    </reaction>
</comment>
<organism evidence="20 21">
    <name type="scientific">Riccia sorocarpa</name>
    <dbReference type="NCBI Taxonomy" id="122646"/>
    <lineage>
        <taxon>Eukaryota</taxon>
        <taxon>Viridiplantae</taxon>
        <taxon>Streptophyta</taxon>
        <taxon>Embryophyta</taxon>
        <taxon>Marchantiophyta</taxon>
        <taxon>Marchantiopsida</taxon>
        <taxon>Marchantiidae</taxon>
        <taxon>Marchantiales</taxon>
        <taxon>Ricciaceae</taxon>
        <taxon>Riccia</taxon>
    </lineage>
</organism>
<feature type="transmembrane region" description="Helical" evidence="17">
    <location>
        <begin position="312"/>
        <end position="332"/>
    </location>
</feature>
<proteinExistence type="predicted"/>
<dbReference type="SMART" id="SM00448">
    <property type="entry name" value="REC"/>
    <property type="match status" value="1"/>
</dbReference>
<sequence length="1191" mass="130461">MKEVEVEILWLLSGGVCNKGRNERTRRACNAGGSKSDDGIECPGRTAPDCVDGNSCPPGGFFQTIDEGEFIMILGRGGWSSRVDTCMEMDFSGRLSPEGRRNGPYGVLGNYSRNVTEEMIKSTVNIWRNIKRKWPRGRKEYFRLILLNLLVLCVLFLTGVVTYESSVDVLRHSLETTIIFPIYLPHAIALSLVGRLRWRGLIGVFFGLYGCRMYAAVRGLYLISVTRAMVLLAVAFLGTLEVYAANHFLQKYLMKEGCGKKVPTIEFIKEALRYLATVVICTLIFDTVITLVICTSPLVLWSNFYRFWATSWLGVLAGMLTISPTATHLFAWRPRPSLLRPKKLFETVALTLLTGTLTVIIFVTNLQAVILPLPYFLFPIIILSAFRFNRLGCSMVVSGVSYVCAWASVRGKGSLYRMAGSPVPISSPKLILQVELFVSVLGLVGILLAAAVREKKQLARDLHKMNEQLESTVSERTIELVKANEALKESQRKAELASQAKSDFLANMSHEIRTPIHGIMGLTSLVLDSELSADQRESLLSVQDCANVLLHIINSILDLAKIESGRIEVELVTFRVSQLVSSTVRMLHTRATAKNLDLVWDIDPAVPDWLVGDSGKLQQCLLNLIGNAVKFTHEGSVRIHVRIEKSDGNEKDPSNREAADAEGRFTPSDGLISKPDSAISVFECPVEWQSSTGENGSNKGLKLPGVGLRRDVLYCCPVVFEVHDTGIGVSPEKLQDIFTPFTQADASTSRLYGGTGLGLCIVQRFVELLGGKLTAQSEVGKGSCFSFCVPMGYSPKNHDKVCETRDAVNSIGVLSSEIPTEISSGNDSCSGNQPRTEPSSTSAPPPPPPPAKAIPCRNNDDTCPSNDTEHCRSLSEPRVLEGQRTRDLSSCKYSPEALKHSQSAREAWKPNRSIENLDVLRGNWKQSDPNPKKCSCAGSGSSFSTRGKQSHSSSNLASSNPNQLDASRGKAGKASSFSPSKPPLSVSPLAECTVSIPPTSGFPTVDLDSQSSLVQDTPCIVLESSQSQSLQPTRTPTSVVPQKTDGPSEKDVPQEKNQPLRLRVLLAEDNLVNQKVASRQLQKHKHVVTVVGDGLQALETVRANHDSFDLVLMDVQMPNMDGLEATRQIREYESREGGRRLPILGLTAHAIQGYEETCLKSGMDGYLGKPFDVNQLLRVIDQYIPAKATSS</sequence>
<evidence type="ECO:0000256" key="4">
    <source>
        <dbReference type="ARBA" id="ARBA00022475"/>
    </source>
</evidence>
<dbReference type="Gene3D" id="1.10.287.130">
    <property type="match status" value="1"/>
</dbReference>
<keyword evidence="21" id="KW-1185">Reference proteome</keyword>
<dbReference type="FunFam" id="1.10.287.130:FF:000002">
    <property type="entry name" value="Two-component osmosensing histidine kinase"/>
    <property type="match status" value="1"/>
</dbReference>
<dbReference type="PRINTS" id="PR00344">
    <property type="entry name" value="BCTRLSENSOR"/>
</dbReference>
<dbReference type="InterPro" id="IPR004358">
    <property type="entry name" value="Sig_transdc_His_kin-like_C"/>
</dbReference>
<evidence type="ECO:0000256" key="16">
    <source>
        <dbReference type="SAM" id="MobiDB-lite"/>
    </source>
</evidence>
<evidence type="ECO:0000259" key="19">
    <source>
        <dbReference type="PROSITE" id="PS50110"/>
    </source>
</evidence>
<keyword evidence="5 14" id="KW-0597">Phosphoprotein</keyword>
<evidence type="ECO:0000256" key="7">
    <source>
        <dbReference type="ARBA" id="ARBA00022692"/>
    </source>
</evidence>
<evidence type="ECO:0000256" key="5">
    <source>
        <dbReference type="ARBA" id="ARBA00022553"/>
    </source>
</evidence>
<dbReference type="EMBL" id="JBJQOH010000008">
    <property type="protein sequence ID" value="KAL3676497.1"/>
    <property type="molecule type" value="Genomic_DNA"/>
</dbReference>
<evidence type="ECO:0000256" key="10">
    <source>
        <dbReference type="ARBA" id="ARBA00022840"/>
    </source>
</evidence>
<dbReference type="Proteomes" id="UP001633002">
    <property type="component" value="Unassembled WGS sequence"/>
</dbReference>
<dbReference type="InterPro" id="IPR011006">
    <property type="entry name" value="CheY-like_superfamily"/>
</dbReference>
<feature type="transmembrane region" description="Helical" evidence="17">
    <location>
        <begin position="393"/>
        <end position="410"/>
    </location>
</feature>
<dbReference type="InterPro" id="IPR003661">
    <property type="entry name" value="HisK_dim/P_dom"/>
</dbReference>
<feature type="transmembrane region" description="Helical" evidence="17">
    <location>
        <begin position="173"/>
        <end position="193"/>
    </location>
</feature>
<keyword evidence="6" id="KW-0808">Transferase</keyword>
<dbReference type="Gene3D" id="3.30.565.10">
    <property type="entry name" value="Histidine kinase-like ATPase, C-terminal domain"/>
    <property type="match status" value="1"/>
</dbReference>
<dbReference type="InterPro" id="IPR005467">
    <property type="entry name" value="His_kinase_dom"/>
</dbReference>
<feature type="modified residue" description="4-aspartylphosphate" evidence="14">
    <location>
        <position position="1114"/>
    </location>
</feature>
<dbReference type="SUPFAM" id="SSF55874">
    <property type="entry name" value="ATPase domain of HSP90 chaperone/DNA topoisomerase II/histidine kinase"/>
    <property type="match status" value="1"/>
</dbReference>
<evidence type="ECO:0000256" key="1">
    <source>
        <dbReference type="ARBA" id="ARBA00000085"/>
    </source>
</evidence>
<feature type="compositionally biased region" description="Polar residues" evidence="16">
    <location>
        <begin position="819"/>
        <end position="837"/>
    </location>
</feature>
<accession>A0ABD3GD43</accession>
<gene>
    <name evidence="20" type="ORF">R1sor_026445</name>
</gene>
<feature type="compositionally biased region" description="Polar residues" evidence="16">
    <location>
        <begin position="1023"/>
        <end position="1041"/>
    </location>
</feature>
<evidence type="ECO:0000256" key="3">
    <source>
        <dbReference type="ARBA" id="ARBA00012438"/>
    </source>
</evidence>
<evidence type="ECO:0000256" key="6">
    <source>
        <dbReference type="ARBA" id="ARBA00022679"/>
    </source>
</evidence>
<feature type="compositionally biased region" description="Pro residues" evidence="16">
    <location>
        <begin position="843"/>
        <end position="852"/>
    </location>
</feature>
<keyword evidence="13 17" id="KW-0472">Membrane</keyword>
<protein>
    <recommendedName>
        <fullName evidence="3">histidine kinase</fullName>
        <ecNumber evidence="3">2.7.13.3</ecNumber>
    </recommendedName>
</protein>
<feature type="compositionally biased region" description="Low complexity" evidence="16">
    <location>
        <begin position="950"/>
        <end position="962"/>
    </location>
</feature>
<dbReference type="GO" id="GO:0000160">
    <property type="term" value="P:phosphorelay signal transduction system"/>
    <property type="evidence" value="ECO:0007669"/>
    <property type="project" value="UniProtKB-KW"/>
</dbReference>
<feature type="compositionally biased region" description="Low complexity" evidence="16">
    <location>
        <begin position="975"/>
        <end position="987"/>
    </location>
</feature>
<dbReference type="EC" id="2.7.13.3" evidence="3"/>
<dbReference type="Pfam" id="PF02518">
    <property type="entry name" value="HATPase_c"/>
    <property type="match status" value="1"/>
</dbReference>